<evidence type="ECO:0000256" key="1">
    <source>
        <dbReference type="ARBA" id="ARBA00022741"/>
    </source>
</evidence>
<name>A0ABW1F5W6_9ACTN</name>
<feature type="domain" description="Translation elongation factor EFG/EF2" evidence="3">
    <location>
        <begin position="5"/>
        <end position="125"/>
    </location>
</feature>
<dbReference type="SUPFAM" id="SSF54211">
    <property type="entry name" value="Ribosomal protein S5 domain 2-like"/>
    <property type="match status" value="1"/>
</dbReference>
<dbReference type="RefSeq" id="WP_313767634.1">
    <property type="nucleotide sequence ID" value="NZ_BAAAVH010000065.1"/>
</dbReference>
<keyword evidence="1" id="KW-0547">Nucleotide-binding</keyword>
<dbReference type="SMART" id="SM00889">
    <property type="entry name" value="EFG_IV"/>
    <property type="match status" value="1"/>
</dbReference>
<dbReference type="Proteomes" id="UP001596067">
    <property type="component" value="Unassembled WGS sequence"/>
</dbReference>
<evidence type="ECO:0000313" key="5">
    <source>
        <dbReference type="Proteomes" id="UP001596067"/>
    </source>
</evidence>
<sequence length="129" mass="13722">MSTDVTAFPPRPIRGVRGLYARQTGGCPCDFADVTVDFEPWEDGFVFEVAGDAVVAGHVSQEELAGFHAALVAGMREELAEQAAGRPVAVAVVLRRTGIHEVDSRDGSFRTAGRRAVRAAFADAYGTGR</sequence>
<evidence type="ECO:0000313" key="4">
    <source>
        <dbReference type="EMBL" id="MFC5889302.1"/>
    </source>
</evidence>
<gene>
    <name evidence="4" type="ORF">ACFP0N_30455</name>
</gene>
<reference evidence="5" key="1">
    <citation type="journal article" date="2019" name="Int. J. Syst. Evol. Microbiol.">
        <title>The Global Catalogue of Microorganisms (GCM) 10K type strain sequencing project: providing services to taxonomists for standard genome sequencing and annotation.</title>
        <authorList>
            <consortium name="The Broad Institute Genomics Platform"/>
            <consortium name="The Broad Institute Genome Sequencing Center for Infectious Disease"/>
            <person name="Wu L."/>
            <person name="Ma J."/>
        </authorList>
    </citation>
    <scope>NUCLEOTIDE SEQUENCE [LARGE SCALE GENOMIC DNA]</scope>
    <source>
        <strain evidence="5">CGMCC 4.1469</strain>
    </source>
</reference>
<protein>
    <recommendedName>
        <fullName evidence="3">Translation elongation factor EFG/EF2 domain-containing protein</fullName>
    </recommendedName>
</protein>
<dbReference type="InterPro" id="IPR020568">
    <property type="entry name" value="Ribosomal_Su5_D2-typ_SF"/>
</dbReference>
<comment type="caution">
    <text evidence="4">The sequence shown here is derived from an EMBL/GenBank/DDBJ whole genome shotgun (WGS) entry which is preliminary data.</text>
</comment>
<dbReference type="Gene3D" id="3.30.230.10">
    <property type="match status" value="1"/>
</dbReference>
<organism evidence="4 5">
    <name type="scientific">Kitasatospora aburaviensis</name>
    <dbReference type="NCBI Taxonomy" id="67265"/>
    <lineage>
        <taxon>Bacteria</taxon>
        <taxon>Bacillati</taxon>
        <taxon>Actinomycetota</taxon>
        <taxon>Actinomycetes</taxon>
        <taxon>Kitasatosporales</taxon>
        <taxon>Streptomycetaceae</taxon>
        <taxon>Kitasatospora</taxon>
    </lineage>
</organism>
<dbReference type="InterPro" id="IPR005517">
    <property type="entry name" value="Transl_elong_EFG/EF2_IV"/>
</dbReference>
<dbReference type="InterPro" id="IPR014721">
    <property type="entry name" value="Ribsml_uS5_D2-typ_fold_subgr"/>
</dbReference>
<dbReference type="EMBL" id="JBHSOD010000054">
    <property type="protein sequence ID" value="MFC5889302.1"/>
    <property type="molecule type" value="Genomic_DNA"/>
</dbReference>
<evidence type="ECO:0000256" key="2">
    <source>
        <dbReference type="ARBA" id="ARBA00023134"/>
    </source>
</evidence>
<keyword evidence="5" id="KW-1185">Reference proteome</keyword>
<accession>A0ABW1F5W6</accession>
<evidence type="ECO:0000259" key="3">
    <source>
        <dbReference type="SMART" id="SM00889"/>
    </source>
</evidence>
<dbReference type="Pfam" id="PF03764">
    <property type="entry name" value="EFG_IV"/>
    <property type="match status" value="1"/>
</dbReference>
<keyword evidence="2" id="KW-0342">GTP-binding</keyword>
<proteinExistence type="predicted"/>